<feature type="domain" description="MOSC" evidence="1">
    <location>
        <begin position="37"/>
        <end position="167"/>
    </location>
</feature>
<dbReference type="Pfam" id="PF03473">
    <property type="entry name" value="MOSC"/>
    <property type="match status" value="1"/>
</dbReference>
<dbReference type="Gene3D" id="2.40.33.20">
    <property type="entry name" value="PK beta-barrel domain-like"/>
    <property type="match status" value="1"/>
</dbReference>
<dbReference type="EMBL" id="JACSPR010000003">
    <property type="protein sequence ID" value="MBD8029918.1"/>
    <property type="molecule type" value="Genomic_DNA"/>
</dbReference>
<dbReference type="GO" id="GO:0030170">
    <property type="term" value="F:pyridoxal phosphate binding"/>
    <property type="evidence" value="ECO:0007669"/>
    <property type="project" value="InterPro"/>
</dbReference>
<dbReference type="PANTHER" id="PTHR30212">
    <property type="entry name" value="PROTEIN YIIM"/>
    <property type="match status" value="1"/>
</dbReference>
<dbReference type="InterPro" id="IPR005302">
    <property type="entry name" value="MoCF_Sase_C"/>
</dbReference>
<evidence type="ECO:0000259" key="1">
    <source>
        <dbReference type="PROSITE" id="PS51340"/>
    </source>
</evidence>
<reference evidence="2 3" key="1">
    <citation type="submission" date="2020-08" db="EMBL/GenBank/DDBJ databases">
        <title>A Genomic Blueprint of the Chicken Gut Microbiome.</title>
        <authorList>
            <person name="Gilroy R."/>
            <person name="Ravi A."/>
            <person name="Getino M."/>
            <person name="Pursley I."/>
            <person name="Horton D.L."/>
            <person name="Alikhan N.-F."/>
            <person name="Baker D."/>
            <person name="Gharbi K."/>
            <person name="Hall N."/>
            <person name="Watson M."/>
            <person name="Adriaenssens E.M."/>
            <person name="Foster-Nyarko E."/>
            <person name="Jarju S."/>
            <person name="Secka A."/>
            <person name="Antonio M."/>
            <person name="Oren A."/>
            <person name="Chaudhuri R."/>
            <person name="La Ragione R.M."/>
            <person name="Hildebrand F."/>
            <person name="Pallen M.J."/>
        </authorList>
    </citation>
    <scope>NUCLEOTIDE SEQUENCE [LARGE SCALE GENOMIC DNA]</scope>
    <source>
        <strain evidence="2 3">Sa1YVA5</strain>
    </source>
</reference>
<dbReference type="PANTHER" id="PTHR30212:SF2">
    <property type="entry name" value="PROTEIN YIIM"/>
    <property type="match status" value="1"/>
</dbReference>
<proteinExistence type="predicted"/>
<evidence type="ECO:0000313" key="2">
    <source>
        <dbReference type="EMBL" id="MBD8029918.1"/>
    </source>
</evidence>
<dbReference type="SUPFAM" id="SSF50800">
    <property type="entry name" value="PK beta-barrel domain-like"/>
    <property type="match status" value="1"/>
</dbReference>
<sequence length="211" mass="23160">MTGIVLTTNVGAAQPDPGGADRVSGIDKRPVPEGIEVFAPGPDYGDGSGVLHDVVGDFLHHGGMHKAVYAFEREELDFWDPYYRNGYFGENLTTSGIDLSTVLINQRFRVGGAVLEVSVPRRPCRTFGAWLERRGWMKTFTEHGRAGSYFRVIEPGRIMPGAEIAALDEPDHGITMGMAFRAKMGDKDLARQIVAAGCLPGRYHEELVRLI</sequence>
<dbReference type="AlphaFoldDB" id="A0A8I0HPR2"/>
<dbReference type="GO" id="GO:0030151">
    <property type="term" value="F:molybdenum ion binding"/>
    <property type="evidence" value="ECO:0007669"/>
    <property type="project" value="InterPro"/>
</dbReference>
<evidence type="ECO:0000313" key="3">
    <source>
        <dbReference type="Proteomes" id="UP000650224"/>
    </source>
</evidence>
<dbReference type="RefSeq" id="WP_191733135.1">
    <property type="nucleotide sequence ID" value="NZ_JACSPR010000003.1"/>
</dbReference>
<protein>
    <submittedName>
        <fullName evidence="2">MOSC domain-containing protein</fullName>
    </submittedName>
</protein>
<organism evidence="2 3">
    <name type="scientific">Corynebacterium gallinarum</name>
    <dbReference type="NCBI Taxonomy" id="2762214"/>
    <lineage>
        <taxon>Bacteria</taxon>
        <taxon>Bacillati</taxon>
        <taxon>Actinomycetota</taxon>
        <taxon>Actinomycetes</taxon>
        <taxon>Mycobacteriales</taxon>
        <taxon>Corynebacteriaceae</taxon>
        <taxon>Corynebacterium</taxon>
    </lineage>
</organism>
<accession>A0A8I0HPR2</accession>
<dbReference type="Proteomes" id="UP000650224">
    <property type="component" value="Unassembled WGS sequence"/>
</dbReference>
<name>A0A8I0HPR2_9CORY</name>
<dbReference type="GO" id="GO:0003824">
    <property type="term" value="F:catalytic activity"/>
    <property type="evidence" value="ECO:0007669"/>
    <property type="project" value="InterPro"/>
</dbReference>
<keyword evidence="3" id="KW-1185">Reference proteome</keyword>
<gene>
    <name evidence="2" type="ORF">H9627_06180</name>
</gene>
<comment type="caution">
    <text evidence="2">The sequence shown here is derived from an EMBL/GenBank/DDBJ whole genome shotgun (WGS) entry which is preliminary data.</text>
</comment>
<dbReference type="PROSITE" id="PS51340">
    <property type="entry name" value="MOSC"/>
    <property type="match status" value="1"/>
</dbReference>
<dbReference type="InterPro" id="IPR052353">
    <property type="entry name" value="Benzoxazolinone_Detox_Enz"/>
</dbReference>
<dbReference type="InterPro" id="IPR011037">
    <property type="entry name" value="Pyrv_Knase-like_insert_dom_sf"/>
</dbReference>